<dbReference type="InterPro" id="IPR036322">
    <property type="entry name" value="WD40_repeat_dom_sf"/>
</dbReference>
<sequence length="474" mass="50027">MATQELVLSASSASGSSSSRSGGSTSTPAIHLHDLATSSHVQAFKTSSNGPNSLATVRSQDGVGGTVWAIQEGKAIAGVWAWQKDQQHLKLHLPERLTCFSISPNGLWAAGGSPNGQVYVWEIASGALQASWTAHYRTVNSLTFTPDSALLISSSADASVHVFVVAHLLDPDTPGTYSQPYGTLGDHTLAITAVAVGRTANANGGRCWTAAEDGTVKVRPLSNSQSDASQMWSLSPPFDLLATFSLPSAAKPTSLVVDSAERFVYVGSGEGNVYLIPLFKRKGAVGGAEAIEGDGLGAPSIKADLACLTVESPVTCLALSHGESQLLVGTRSGEIHIHSLPSHQQLRTITAHSGPITHLSTLVRPADLSNSASRNDPWPIMEIRNLERTRVNVSSKHAQTVGISLRPSIGSSRLDRLRRASPQAQLVSAQHVTNQGEDNSAALSQEVRELRAALDRAVKLNEKMWNGVVDLKLA</sequence>
<proteinExistence type="inferred from homology"/>
<evidence type="ECO:0000256" key="2">
    <source>
        <dbReference type="ARBA" id="ARBA00022574"/>
    </source>
</evidence>
<reference evidence="7" key="1">
    <citation type="submission" date="2023-10" db="EMBL/GenBank/DDBJ databases">
        <authorList>
            <person name="Noh H."/>
        </authorList>
    </citation>
    <scope>NUCLEOTIDE SEQUENCE</scope>
    <source>
        <strain evidence="7">DUCC4014</strain>
    </source>
</reference>
<dbReference type="GO" id="GO:0120330">
    <property type="term" value="C:rixosome complex"/>
    <property type="evidence" value="ECO:0007669"/>
    <property type="project" value="UniProtKB-UniRule"/>
</dbReference>
<organism evidence="7 8">
    <name type="scientific">Vanrija pseudolonga</name>
    <dbReference type="NCBI Taxonomy" id="143232"/>
    <lineage>
        <taxon>Eukaryota</taxon>
        <taxon>Fungi</taxon>
        <taxon>Dikarya</taxon>
        <taxon>Basidiomycota</taxon>
        <taxon>Agaricomycotina</taxon>
        <taxon>Tremellomycetes</taxon>
        <taxon>Trichosporonales</taxon>
        <taxon>Trichosporonaceae</taxon>
        <taxon>Vanrija</taxon>
    </lineage>
</organism>
<feature type="compositionally biased region" description="Low complexity" evidence="6">
    <location>
        <begin position="9"/>
        <end position="27"/>
    </location>
</feature>
<dbReference type="PROSITE" id="PS50082">
    <property type="entry name" value="WD_REPEATS_2"/>
    <property type="match status" value="1"/>
</dbReference>
<dbReference type="Pfam" id="PF00400">
    <property type="entry name" value="WD40"/>
    <property type="match status" value="2"/>
</dbReference>
<dbReference type="EMBL" id="CP086718">
    <property type="protein sequence ID" value="WOO83474.1"/>
    <property type="molecule type" value="Genomic_DNA"/>
</dbReference>
<dbReference type="PANTHER" id="PTHR18763:SF0">
    <property type="entry name" value="WD REPEAT-CONTAINING PROTEIN 18"/>
    <property type="match status" value="1"/>
</dbReference>
<evidence type="ECO:0000256" key="5">
    <source>
        <dbReference type="RuleBase" id="RU369067"/>
    </source>
</evidence>
<dbReference type="PROSITE" id="PS50294">
    <property type="entry name" value="WD_REPEATS_REGION"/>
    <property type="match status" value="1"/>
</dbReference>
<evidence type="ECO:0000313" key="8">
    <source>
        <dbReference type="Proteomes" id="UP000827549"/>
    </source>
</evidence>
<dbReference type="PANTHER" id="PTHR18763">
    <property type="entry name" value="WD-REPEAT PROTEIN 18"/>
    <property type="match status" value="1"/>
</dbReference>
<dbReference type="SUPFAM" id="SSF50978">
    <property type="entry name" value="WD40 repeat-like"/>
    <property type="match status" value="1"/>
</dbReference>
<keyword evidence="8" id="KW-1185">Reference proteome</keyword>
<keyword evidence="5" id="KW-0698">rRNA processing</keyword>
<dbReference type="SMART" id="SM00320">
    <property type="entry name" value="WD40"/>
    <property type="match status" value="5"/>
</dbReference>
<comment type="similarity">
    <text evidence="1 5">Belongs to the WD repeat IPI3/WDR18 family.</text>
</comment>
<dbReference type="RefSeq" id="XP_062629500.1">
    <property type="nucleotide sequence ID" value="XM_062773517.1"/>
</dbReference>
<dbReference type="AlphaFoldDB" id="A0AAF1BNR9"/>
<protein>
    <recommendedName>
        <fullName evidence="5">Pre-rRNA-processing protein IPI3</fullName>
    </recommendedName>
</protein>
<keyword evidence="5" id="KW-0539">Nucleus</keyword>
<accession>A0AAF1BNR9</accession>
<dbReference type="GO" id="GO:0006364">
    <property type="term" value="P:rRNA processing"/>
    <property type="evidence" value="ECO:0007669"/>
    <property type="project" value="UniProtKB-UniRule"/>
</dbReference>
<evidence type="ECO:0000313" key="7">
    <source>
        <dbReference type="EMBL" id="WOO83474.1"/>
    </source>
</evidence>
<gene>
    <name evidence="7" type="primary">IPI3_1</name>
    <name evidence="7" type="ORF">LOC62_05G006996</name>
</gene>
<keyword evidence="3" id="KW-0677">Repeat</keyword>
<dbReference type="InterPro" id="IPR045227">
    <property type="entry name" value="WDR18/Ipi3/RID3"/>
</dbReference>
<evidence type="ECO:0000256" key="4">
    <source>
        <dbReference type="PROSITE-ProRule" id="PRU00221"/>
    </source>
</evidence>
<dbReference type="InterPro" id="IPR001680">
    <property type="entry name" value="WD40_rpt"/>
</dbReference>
<evidence type="ECO:0000256" key="6">
    <source>
        <dbReference type="SAM" id="MobiDB-lite"/>
    </source>
</evidence>
<dbReference type="GO" id="GO:0005656">
    <property type="term" value="C:nuclear pre-replicative complex"/>
    <property type="evidence" value="ECO:0007669"/>
    <property type="project" value="TreeGrafter"/>
</dbReference>
<comment type="subcellular location">
    <subcellularLocation>
        <location evidence="5">Nucleus</location>
    </subcellularLocation>
</comment>
<dbReference type="InterPro" id="IPR015943">
    <property type="entry name" value="WD40/YVTN_repeat-like_dom_sf"/>
</dbReference>
<name>A0AAF1BNR9_9TREE</name>
<evidence type="ECO:0000256" key="1">
    <source>
        <dbReference type="ARBA" id="ARBA00010143"/>
    </source>
</evidence>
<comment type="subunit">
    <text evidence="5">Component of the RIX1 complex, composed of IPI1, RIX1/IPI2 and IPI3 in a 1:2:2 stoichiometry. The complex interacts (via RIX1) with MDN1 (via its hexameric AAA ATPase ring) and the pre-60S ribosome particles.</text>
</comment>
<evidence type="ECO:0000256" key="3">
    <source>
        <dbReference type="ARBA" id="ARBA00022737"/>
    </source>
</evidence>
<comment type="function">
    <text evidence="5">Component of the RIX1 complex required for processing of ITS2 sequences from 35S pre-rRNA.</text>
</comment>
<feature type="region of interest" description="Disordered" evidence="6">
    <location>
        <begin position="1"/>
        <end position="29"/>
    </location>
</feature>
<dbReference type="Gene3D" id="2.130.10.10">
    <property type="entry name" value="YVTN repeat-like/Quinoprotein amine dehydrogenase"/>
    <property type="match status" value="2"/>
</dbReference>
<feature type="repeat" description="WD" evidence="4">
    <location>
        <begin position="132"/>
        <end position="163"/>
    </location>
</feature>
<dbReference type="Proteomes" id="UP000827549">
    <property type="component" value="Chromosome 5"/>
</dbReference>
<dbReference type="GO" id="GO:0006261">
    <property type="term" value="P:DNA-templated DNA replication"/>
    <property type="evidence" value="ECO:0007669"/>
    <property type="project" value="TreeGrafter"/>
</dbReference>
<dbReference type="GeneID" id="87810171"/>
<keyword evidence="2 4" id="KW-0853">WD repeat</keyword>